<feature type="signal peptide" evidence="1">
    <location>
        <begin position="1"/>
        <end position="27"/>
    </location>
</feature>
<dbReference type="EMBL" id="JBHTIF010000002">
    <property type="protein sequence ID" value="MFD0726615.1"/>
    <property type="molecule type" value="Genomic_DNA"/>
</dbReference>
<dbReference type="Proteomes" id="UP001597110">
    <property type="component" value="Unassembled WGS sequence"/>
</dbReference>
<proteinExistence type="predicted"/>
<keyword evidence="1" id="KW-0732">Signal</keyword>
<protein>
    <recommendedName>
        <fullName evidence="4">Lipoprotein</fullName>
    </recommendedName>
</protein>
<keyword evidence="3" id="KW-1185">Reference proteome</keyword>
<sequence length="82" mass="8899">MNTCIRLSLALAVGLSLSGCATTSEYAASPAAKPAPPGTKYSPRLEDDAAYVAYVERTARRRGITVHWVHKPVKRNVDVKED</sequence>
<name>A0ABW2YHQ4_9GAMM</name>
<evidence type="ECO:0000313" key="2">
    <source>
        <dbReference type="EMBL" id="MFD0726615.1"/>
    </source>
</evidence>
<feature type="chain" id="PRO_5045536203" description="Lipoprotein" evidence="1">
    <location>
        <begin position="28"/>
        <end position="82"/>
    </location>
</feature>
<evidence type="ECO:0000313" key="3">
    <source>
        <dbReference type="Proteomes" id="UP001597110"/>
    </source>
</evidence>
<comment type="caution">
    <text evidence="2">The sequence shown here is derived from an EMBL/GenBank/DDBJ whole genome shotgun (WGS) entry which is preliminary data.</text>
</comment>
<dbReference type="RefSeq" id="WP_386824628.1">
    <property type="nucleotide sequence ID" value="NZ_JBHTIF010000002.1"/>
</dbReference>
<evidence type="ECO:0000256" key="1">
    <source>
        <dbReference type="SAM" id="SignalP"/>
    </source>
</evidence>
<gene>
    <name evidence="2" type="ORF">ACFQ0E_13520</name>
</gene>
<organism evidence="2 3">
    <name type="scientific">Lysobacter brunescens</name>
    <dbReference type="NCBI Taxonomy" id="262323"/>
    <lineage>
        <taxon>Bacteria</taxon>
        <taxon>Pseudomonadati</taxon>
        <taxon>Pseudomonadota</taxon>
        <taxon>Gammaproteobacteria</taxon>
        <taxon>Lysobacterales</taxon>
        <taxon>Lysobacteraceae</taxon>
        <taxon>Lysobacter</taxon>
    </lineage>
</organism>
<dbReference type="PROSITE" id="PS51257">
    <property type="entry name" value="PROKAR_LIPOPROTEIN"/>
    <property type="match status" value="1"/>
</dbReference>
<evidence type="ECO:0008006" key="4">
    <source>
        <dbReference type="Google" id="ProtNLM"/>
    </source>
</evidence>
<accession>A0ABW2YHQ4</accession>
<reference evidence="3" key="1">
    <citation type="journal article" date="2019" name="Int. J. Syst. Evol. Microbiol.">
        <title>The Global Catalogue of Microorganisms (GCM) 10K type strain sequencing project: providing services to taxonomists for standard genome sequencing and annotation.</title>
        <authorList>
            <consortium name="The Broad Institute Genomics Platform"/>
            <consortium name="The Broad Institute Genome Sequencing Center for Infectious Disease"/>
            <person name="Wu L."/>
            <person name="Ma J."/>
        </authorList>
    </citation>
    <scope>NUCLEOTIDE SEQUENCE [LARGE SCALE GENOMIC DNA]</scope>
    <source>
        <strain evidence="3">CCUG 55585</strain>
    </source>
</reference>